<dbReference type="GO" id="GO:0005886">
    <property type="term" value="C:plasma membrane"/>
    <property type="evidence" value="ECO:0007669"/>
    <property type="project" value="UniProtKB-SubCell"/>
</dbReference>
<comment type="miscellaneous">
    <text evidence="14">Carbon 2 of the heme B porphyrin ring is defined according to the Fischer nomenclature.</text>
</comment>
<reference evidence="15 16" key="1">
    <citation type="journal article" date="2013" name="Mar. Genomics">
        <title>Expression of sulfatases in Rhodopirellula baltica and the diversity of sulfatases in the genus Rhodopirellula.</title>
        <authorList>
            <person name="Wegner C.E."/>
            <person name="Richter-Heitmann T."/>
            <person name="Klindworth A."/>
            <person name="Klockow C."/>
            <person name="Richter M."/>
            <person name="Achstetter T."/>
            <person name="Glockner F.O."/>
            <person name="Harder J."/>
        </authorList>
    </citation>
    <scope>NUCLEOTIDE SEQUENCE [LARGE SCALE GENOMIC DNA]</scope>
    <source>
        <strain evidence="15 16">SM41</strain>
    </source>
</reference>
<feature type="transmembrane region" description="Helical" evidence="14">
    <location>
        <begin position="73"/>
        <end position="93"/>
    </location>
</feature>
<feature type="transmembrane region" description="Helical" evidence="14">
    <location>
        <begin position="226"/>
        <end position="247"/>
    </location>
</feature>
<evidence type="ECO:0000256" key="5">
    <source>
        <dbReference type="ARBA" id="ARBA00022679"/>
    </source>
</evidence>
<dbReference type="RefSeq" id="WP_008682672.1">
    <property type="nucleotide sequence ID" value="NZ_ANOH01000286.1"/>
</dbReference>
<evidence type="ECO:0000256" key="9">
    <source>
        <dbReference type="ARBA" id="ARBA00023136"/>
    </source>
</evidence>
<evidence type="ECO:0000256" key="11">
    <source>
        <dbReference type="ARBA" id="ARBA00040810"/>
    </source>
</evidence>
<keyword evidence="9 14" id="KW-0472">Membrane</keyword>
<comment type="pathway">
    <text evidence="2 14">Porphyrin-containing compound metabolism; heme O biosynthesis; heme O from protoheme: step 1/1.</text>
</comment>
<dbReference type="PANTHER" id="PTHR43448:SF7">
    <property type="entry name" value="4-HYDROXYBENZOATE SOLANESYLTRANSFERASE"/>
    <property type="match status" value="1"/>
</dbReference>
<protein>
    <recommendedName>
        <fullName evidence="11 14">Protoheme IX farnesyltransferase</fullName>
        <ecNumber evidence="3 14">2.5.1.141</ecNumber>
    </recommendedName>
    <alternativeName>
        <fullName evidence="12 14">Heme B farnesyltransferase</fullName>
    </alternativeName>
    <alternativeName>
        <fullName evidence="10 14">Heme O synthase</fullName>
    </alternativeName>
</protein>
<dbReference type="AlphaFoldDB" id="M5TYH2"/>
<feature type="transmembrane region" description="Helical" evidence="14">
    <location>
        <begin position="170"/>
        <end position="188"/>
    </location>
</feature>
<evidence type="ECO:0000256" key="6">
    <source>
        <dbReference type="ARBA" id="ARBA00022692"/>
    </source>
</evidence>
<keyword evidence="5 14" id="KW-0808">Transferase</keyword>
<evidence type="ECO:0000256" key="1">
    <source>
        <dbReference type="ARBA" id="ARBA00004651"/>
    </source>
</evidence>
<evidence type="ECO:0000256" key="2">
    <source>
        <dbReference type="ARBA" id="ARBA00004919"/>
    </source>
</evidence>
<keyword evidence="6 14" id="KW-0812">Transmembrane</keyword>
<evidence type="ECO:0000256" key="8">
    <source>
        <dbReference type="ARBA" id="ARBA00023133"/>
    </source>
</evidence>
<evidence type="ECO:0000256" key="4">
    <source>
        <dbReference type="ARBA" id="ARBA00022475"/>
    </source>
</evidence>
<feature type="transmembrane region" description="Helical" evidence="14">
    <location>
        <begin position="144"/>
        <end position="164"/>
    </location>
</feature>
<dbReference type="InterPro" id="IPR000537">
    <property type="entry name" value="UbiA_prenyltransferase"/>
</dbReference>
<evidence type="ECO:0000256" key="13">
    <source>
        <dbReference type="ARBA" id="ARBA00047690"/>
    </source>
</evidence>
<feature type="transmembrane region" description="Helical" evidence="14">
    <location>
        <begin position="99"/>
        <end position="123"/>
    </location>
</feature>
<dbReference type="CDD" id="cd13957">
    <property type="entry name" value="PT_UbiA_Cox10"/>
    <property type="match status" value="1"/>
</dbReference>
<dbReference type="Gene3D" id="1.10.357.140">
    <property type="entry name" value="UbiA prenyltransferase"/>
    <property type="match status" value="1"/>
</dbReference>
<gene>
    <name evidence="14" type="primary">ctaB</name>
    <name evidence="15" type="ORF">RSSM_04306</name>
</gene>
<dbReference type="UniPathway" id="UPA00834">
    <property type="reaction ID" value="UER00712"/>
</dbReference>
<accession>M5TYH2</accession>
<keyword evidence="8 14" id="KW-0350">Heme biosynthesis</keyword>
<evidence type="ECO:0000256" key="3">
    <source>
        <dbReference type="ARBA" id="ARBA00012292"/>
    </source>
</evidence>
<name>M5TYH2_9BACT</name>
<comment type="function">
    <text evidence="14">Converts heme B (protoheme IX) to heme O by substitution of the vinyl group on carbon 2 of heme B porphyrin ring with a hydroxyethyl farnesyl side group.</text>
</comment>
<feature type="transmembrane region" description="Helical" evidence="14">
    <location>
        <begin position="337"/>
        <end position="355"/>
    </location>
</feature>
<comment type="subcellular location">
    <subcellularLocation>
        <location evidence="1 14">Cell membrane</location>
        <topology evidence="1 14">Multi-pass membrane protein</topology>
    </subcellularLocation>
</comment>
<sequence length="356" mass="37846">MATDCRESSTALLDEPPVMAEQNDEPLRDVVLSDSAAAAVVSDTDAAGGKAARRARREPTLVRDLIELTKPRIVMMILVTTAASAWIAMAGPTGVSLSLLAWAVLLLGTGLVAGSAGAANQVWERVIDTLMPRTATRPLASRRRSLALGVSATAISGIVGTALLAWQFGVMPAAVGVATWAMYVLIYTPMKTRTAWNTTVGAIAGALPVFMGYTAAGGQLTDLPGWMLFGVLACWQYPHFMAIAWLYRRQYAEAGFQMTTTVEPTGRSAAWQSIVGTLTLATCGVVACFAPAGELLMSPASFIMAALVAAACWPLLKASLRFQQSPEDTRARKMLRWSLVVLPAVLLVMTLRMIGL</sequence>
<evidence type="ECO:0000256" key="14">
    <source>
        <dbReference type="HAMAP-Rule" id="MF_00154"/>
    </source>
</evidence>
<comment type="similarity">
    <text evidence="14">Belongs to the UbiA prenyltransferase family. Protoheme IX farnesyltransferase subfamily.</text>
</comment>
<dbReference type="EC" id="2.5.1.141" evidence="3 14"/>
<proteinExistence type="inferred from homology"/>
<feature type="transmembrane region" description="Helical" evidence="14">
    <location>
        <begin position="195"/>
        <end position="214"/>
    </location>
</feature>
<organism evidence="15 16">
    <name type="scientific">Rhodopirellula sallentina SM41</name>
    <dbReference type="NCBI Taxonomy" id="1263870"/>
    <lineage>
        <taxon>Bacteria</taxon>
        <taxon>Pseudomonadati</taxon>
        <taxon>Planctomycetota</taxon>
        <taxon>Planctomycetia</taxon>
        <taxon>Pirellulales</taxon>
        <taxon>Pirellulaceae</taxon>
        <taxon>Rhodopirellula</taxon>
    </lineage>
</organism>
<dbReference type="HAMAP" id="MF_00154">
    <property type="entry name" value="CyoE_CtaB"/>
    <property type="match status" value="1"/>
</dbReference>
<feature type="transmembrane region" description="Helical" evidence="14">
    <location>
        <begin position="298"/>
        <end position="316"/>
    </location>
</feature>
<dbReference type="Proteomes" id="UP000011885">
    <property type="component" value="Unassembled WGS sequence"/>
</dbReference>
<evidence type="ECO:0000256" key="10">
    <source>
        <dbReference type="ARBA" id="ARBA00030253"/>
    </source>
</evidence>
<evidence type="ECO:0000313" key="15">
    <source>
        <dbReference type="EMBL" id="EMI54257.1"/>
    </source>
</evidence>
<dbReference type="EMBL" id="ANOH01000286">
    <property type="protein sequence ID" value="EMI54257.1"/>
    <property type="molecule type" value="Genomic_DNA"/>
</dbReference>
<evidence type="ECO:0000256" key="12">
    <source>
        <dbReference type="ARBA" id="ARBA00042475"/>
    </source>
</evidence>
<dbReference type="PANTHER" id="PTHR43448">
    <property type="entry name" value="PROTOHEME IX FARNESYLTRANSFERASE, MITOCHONDRIAL"/>
    <property type="match status" value="1"/>
</dbReference>
<evidence type="ECO:0000256" key="7">
    <source>
        <dbReference type="ARBA" id="ARBA00022989"/>
    </source>
</evidence>
<evidence type="ECO:0000313" key="16">
    <source>
        <dbReference type="Proteomes" id="UP000011885"/>
    </source>
</evidence>
<keyword evidence="16" id="KW-1185">Reference proteome</keyword>
<dbReference type="Pfam" id="PF01040">
    <property type="entry name" value="UbiA"/>
    <property type="match status" value="1"/>
</dbReference>
<dbReference type="InterPro" id="IPR006369">
    <property type="entry name" value="Protohaem_IX_farnesylTrfase"/>
</dbReference>
<comment type="catalytic activity">
    <reaction evidence="13 14">
        <text>heme b + (2E,6E)-farnesyl diphosphate + H2O = Fe(II)-heme o + diphosphate</text>
        <dbReference type="Rhea" id="RHEA:28070"/>
        <dbReference type="ChEBI" id="CHEBI:15377"/>
        <dbReference type="ChEBI" id="CHEBI:33019"/>
        <dbReference type="ChEBI" id="CHEBI:60344"/>
        <dbReference type="ChEBI" id="CHEBI:60530"/>
        <dbReference type="ChEBI" id="CHEBI:175763"/>
        <dbReference type="EC" id="2.5.1.141"/>
    </reaction>
</comment>
<dbReference type="GO" id="GO:0048034">
    <property type="term" value="P:heme O biosynthetic process"/>
    <property type="evidence" value="ECO:0007669"/>
    <property type="project" value="UniProtKB-UniRule"/>
</dbReference>
<dbReference type="InterPro" id="IPR044878">
    <property type="entry name" value="UbiA_sf"/>
</dbReference>
<dbReference type="PATRIC" id="fig|1263870.3.peg.4552"/>
<dbReference type="GO" id="GO:0008495">
    <property type="term" value="F:protoheme IX farnesyltransferase activity"/>
    <property type="evidence" value="ECO:0007669"/>
    <property type="project" value="UniProtKB-UniRule"/>
</dbReference>
<comment type="caution">
    <text evidence="15">The sequence shown here is derived from an EMBL/GenBank/DDBJ whole genome shotgun (WGS) entry which is preliminary data.</text>
</comment>
<dbReference type="OrthoDB" id="9814417at2"/>
<keyword evidence="4 14" id="KW-1003">Cell membrane</keyword>
<feature type="transmembrane region" description="Helical" evidence="14">
    <location>
        <begin position="268"/>
        <end position="292"/>
    </location>
</feature>
<keyword evidence="7 14" id="KW-1133">Transmembrane helix</keyword>